<dbReference type="PANTHER" id="PTHR14499">
    <property type="entry name" value="POTASSIUM CHANNEL TETRAMERIZATION DOMAIN-CONTAINING"/>
    <property type="match status" value="1"/>
</dbReference>
<dbReference type="PANTHER" id="PTHR14499:SF67">
    <property type="entry name" value="BTB_POZ DOMAIN-CONTAINING PROTEIN TIWAZ"/>
    <property type="match status" value="1"/>
</dbReference>
<dbReference type="SMART" id="SM00225">
    <property type="entry name" value="BTB"/>
    <property type="match status" value="1"/>
</dbReference>
<name>A0A8J2S0D4_9CRUS</name>
<dbReference type="InterPro" id="IPR011333">
    <property type="entry name" value="SKP1/BTB/POZ_sf"/>
</dbReference>
<gene>
    <name evidence="3" type="ORF">DGAL_LOCUS12493</name>
</gene>
<evidence type="ECO:0000313" key="3">
    <source>
        <dbReference type="EMBL" id="CAH0109032.1"/>
    </source>
</evidence>
<organism evidence="3 4">
    <name type="scientific">Daphnia galeata</name>
    <dbReference type="NCBI Taxonomy" id="27404"/>
    <lineage>
        <taxon>Eukaryota</taxon>
        <taxon>Metazoa</taxon>
        <taxon>Ecdysozoa</taxon>
        <taxon>Arthropoda</taxon>
        <taxon>Crustacea</taxon>
        <taxon>Branchiopoda</taxon>
        <taxon>Diplostraca</taxon>
        <taxon>Cladocera</taxon>
        <taxon>Anomopoda</taxon>
        <taxon>Daphniidae</taxon>
        <taxon>Daphnia</taxon>
    </lineage>
</organism>
<dbReference type="AlphaFoldDB" id="A0A8J2S0D4"/>
<dbReference type="OrthoDB" id="2414723at2759"/>
<accession>A0A8J2S0D4</accession>
<dbReference type="GO" id="GO:0051260">
    <property type="term" value="P:protein homooligomerization"/>
    <property type="evidence" value="ECO:0007669"/>
    <property type="project" value="InterPro"/>
</dbReference>
<dbReference type="Pfam" id="PF02214">
    <property type="entry name" value="BTB_2"/>
    <property type="match status" value="1"/>
</dbReference>
<feature type="region of interest" description="Disordered" evidence="1">
    <location>
        <begin position="271"/>
        <end position="338"/>
    </location>
</feature>
<dbReference type="InterPro" id="IPR003131">
    <property type="entry name" value="T1-type_BTB"/>
</dbReference>
<keyword evidence="4" id="KW-1185">Reference proteome</keyword>
<dbReference type="EMBL" id="CAKKLH010000290">
    <property type="protein sequence ID" value="CAH0109032.1"/>
    <property type="molecule type" value="Genomic_DNA"/>
</dbReference>
<comment type="caution">
    <text evidence="3">The sequence shown here is derived from an EMBL/GenBank/DDBJ whole genome shotgun (WGS) entry which is preliminary data.</text>
</comment>
<proteinExistence type="predicted"/>
<dbReference type="InterPro" id="IPR000210">
    <property type="entry name" value="BTB/POZ_dom"/>
</dbReference>
<evidence type="ECO:0000256" key="1">
    <source>
        <dbReference type="SAM" id="MobiDB-lite"/>
    </source>
</evidence>
<feature type="domain" description="BTB" evidence="2">
    <location>
        <begin position="151"/>
        <end position="254"/>
    </location>
</feature>
<dbReference type="CDD" id="cd18361">
    <property type="entry name" value="BTB_POZ_KCTD1-like"/>
    <property type="match status" value="1"/>
</dbReference>
<dbReference type="Pfam" id="PF20871">
    <property type="entry name" value="KCTD1-15_CTD"/>
    <property type="match status" value="1"/>
</dbReference>
<reference evidence="3" key="1">
    <citation type="submission" date="2021-11" db="EMBL/GenBank/DDBJ databases">
        <authorList>
            <person name="Schell T."/>
        </authorList>
    </citation>
    <scope>NUCLEOTIDE SEQUENCE</scope>
    <source>
        <strain evidence="3">M5</strain>
    </source>
</reference>
<sequence length="470" mass="50857">MSDFLSVIYVTGLQSESIVYRLKKKKLLLNYYLGVVRVQEAEPETICSPSAMGGDKGYGLTLRDFRRAHGQVDPPDNMQVERMIGKAHSRLLSPSLSPATSPTLSAVSSPAPQTPTPATTPMLQVISSNSASYTPKLAGIPSVAAASRYTAPVHIDVGGTIYTSSLETLTTRFGESRLAKMFNGGIPIVLDSLKQHYFIDRDGQMFRHVLNFVRNGRLLLPDDFADVELLLEEAKYYDIIPMVKALEMLRMERRTRNGQYGDKLQHNNYQHNGHPVMSSSSPVSGSRCSPVSGGMSVTGGGRLRSAVSSSNRMDHQQNSPGGVSNSNEGGGGSGGGGSGVAGLTCRKDLIAEDSGSSGEDCNNRLGWECLALYVSPDLGERIMLSGDRNLVEEIFPEIATPLMDARSSVAWNQDPRHVIRFPLNGYCKLNSMQAITRLLNASFSIAASNGGGVEGQQFSEYLFIRKAIPL</sequence>
<evidence type="ECO:0000259" key="2">
    <source>
        <dbReference type="SMART" id="SM00225"/>
    </source>
</evidence>
<feature type="compositionally biased region" description="Low complexity" evidence="1">
    <location>
        <begin position="275"/>
        <end position="294"/>
    </location>
</feature>
<dbReference type="InterPro" id="IPR048595">
    <property type="entry name" value="KCTD1-15-like_C"/>
</dbReference>
<evidence type="ECO:0000313" key="4">
    <source>
        <dbReference type="Proteomes" id="UP000789390"/>
    </source>
</evidence>
<dbReference type="Proteomes" id="UP000789390">
    <property type="component" value="Unassembled WGS sequence"/>
</dbReference>
<feature type="compositionally biased region" description="Polar residues" evidence="1">
    <location>
        <begin position="306"/>
        <end position="320"/>
    </location>
</feature>
<protein>
    <recommendedName>
        <fullName evidence="2">BTB domain-containing protein</fullName>
    </recommendedName>
</protein>
<dbReference type="Gene3D" id="3.30.710.10">
    <property type="entry name" value="Potassium Channel Kv1.1, Chain A"/>
    <property type="match status" value="1"/>
</dbReference>
<feature type="region of interest" description="Disordered" evidence="1">
    <location>
        <begin position="95"/>
        <end position="118"/>
    </location>
</feature>
<dbReference type="SUPFAM" id="SSF54695">
    <property type="entry name" value="POZ domain"/>
    <property type="match status" value="1"/>
</dbReference>
<feature type="compositionally biased region" description="Gly residues" evidence="1">
    <location>
        <begin position="328"/>
        <end position="338"/>
    </location>
</feature>